<dbReference type="EMBL" id="MGDB01000139">
    <property type="protein sequence ID" value="OGL38726.1"/>
    <property type="molecule type" value="Genomic_DNA"/>
</dbReference>
<dbReference type="Pfam" id="PF01926">
    <property type="entry name" value="MMR_HSR1"/>
    <property type="match status" value="1"/>
</dbReference>
<dbReference type="GO" id="GO:0005737">
    <property type="term" value="C:cytoplasm"/>
    <property type="evidence" value="ECO:0007669"/>
    <property type="project" value="TreeGrafter"/>
</dbReference>
<feature type="binding site" evidence="4">
    <location>
        <begin position="10"/>
        <end position="15"/>
    </location>
    <ligand>
        <name>ATP</name>
        <dbReference type="ChEBI" id="CHEBI:30616"/>
    </ligand>
</feature>
<dbReference type="InterPro" id="IPR004396">
    <property type="entry name" value="ATPase_YchF/OLA1"/>
</dbReference>
<keyword evidence="2 4" id="KW-0547">Nucleotide-binding</keyword>
<dbReference type="FunFam" id="3.10.20.30:FF:000001">
    <property type="entry name" value="Ribosome-binding ATPase YchF"/>
    <property type="match status" value="1"/>
</dbReference>
<evidence type="ECO:0000259" key="5">
    <source>
        <dbReference type="Pfam" id="PF01926"/>
    </source>
</evidence>
<dbReference type="InterPro" id="IPR013029">
    <property type="entry name" value="YchF_C"/>
</dbReference>
<dbReference type="GO" id="GO:0005525">
    <property type="term" value="F:GTP binding"/>
    <property type="evidence" value="ECO:0007669"/>
    <property type="project" value="InterPro"/>
</dbReference>
<dbReference type="PANTHER" id="PTHR23305:SF18">
    <property type="entry name" value="OBG-TYPE G DOMAIN-CONTAINING PROTEIN"/>
    <property type="match status" value="1"/>
</dbReference>
<dbReference type="InterPro" id="IPR027417">
    <property type="entry name" value="P-loop_NTPase"/>
</dbReference>
<protein>
    <recommendedName>
        <fullName evidence="4">Ribosome-binding ATPase YchF</fullName>
    </recommendedName>
</protein>
<dbReference type="PRINTS" id="PR00326">
    <property type="entry name" value="GTP1OBG"/>
</dbReference>
<dbReference type="GO" id="GO:0016887">
    <property type="term" value="F:ATP hydrolysis activity"/>
    <property type="evidence" value="ECO:0007669"/>
    <property type="project" value="UniProtKB-UniRule"/>
</dbReference>
<dbReference type="CDD" id="cd04867">
    <property type="entry name" value="TGS_YchF_OLA1"/>
    <property type="match status" value="1"/>
</dbReference>
<dbReference type="InterPro" id="IPR023192">
    <property type="entry name" value="TGS-like_dom_sf"/>
</dbReference>
<evidence type="ECO:0000256" key="1">
    <source>
        <dbReference type="ARBA" id="ARBA00022723"/>
    </source>
</evidence>
<dbReference type="HAMAP" id="MF_00944">
    <property type="entry name" value="YchF_OLA1_ATPase"/>
    <property type="match status" value="1"/>
</dbReference>
<evidence type="ECO:0000256" key="3">
    <source>
        <dbReference type="ARBA" id="ARBA00022840"/>
    </source>
</evidence>
<dbReference type="InterPro" id="IPR012675">
    <property type="entry name" value="Beta-grasp_dom_sf"/>
</dbReference>
<feature type="domain" description="YchF C-terminal" evidence="6">
    <location>
        <begin position="282"/>
        <end position="365"/>
    </location>
</feature>
<dbReference type="NCBIfam" id="TIGR00092">
    <property type="entry name" value="redox-regulated ATPase YchF"/>
    <property type="match status" value="1"/>
</dbReference>
<dbReference type="Gene3D" id="3.10.20.30">
    <property type="match status" value="1"/>
</dbReference>
<dbReference type="GO" id="GO:0005524">
    <property type="term" value="F:ATP binding"/>
    <property type="evidence" value="ECO:0007669"/>
    <property type="project" value="UniProtKB-UniRule"/>
</dbReference>
<dbReference type="Gene3D" id="1.10.150.300">
    <property type="entry name" value="TGS-like domain"/>
    <property type="match status" value="1"/>
</dbReference>
<dbReference type="InterPro" id="IPR006073">
    <property type="entry name" value="GTP-bd"/>
</dbReference>
<comment type="function">
    <text evidence="4">ATPase that binds to both the 70S ribosome and the 50S ribosomal subunit in a nucleotide-independent manner.</text>
</comment>
<name>A0A1F7RAX5_9BACT</name>
<dbReference type="SUPFAM" id="SSF81271">
    <property type="entry name" value="TGS-like"/>
    <property type="match status" value="1"/>
</dbReference>
<dbReference type="PANTHER" id="PTHR23305">
    <property type="entry name" value="OBG GTPASE FAMILY"/>
    <property type="match status" value="1"/>
</dbReference>
<evidence type="ECO:0000313" key="7">
    <source>
        <dbReference type="EMBL" id="OGL38726.1"/>
    </source>
</evidence>
<comment type="similarity">
    <text evidence="4">Belongs to the TRAFAC class OBG-HflX-like GTPase superfamily. OBG GTPase family. YchF/OLA1 subfamily.</text>
</comment>
<evidence type="ECO:0000259" key="6">
    <source>
        <dbReference type="Pfam" id="PF06071"/>
    </source>
</evidence>
<dbReference type="InterPro" id="IPR012676">
    <property type="entry name" value="TGS-like"/>
</dbReference>
<evidence type="ECO:0000313" key="8">
    <source>
        <dbReference type="Proteomes" id="UP000178526"/>
    </source>
</evidence>
<feature type="domain" description="G" evidence="5">
    <location>
        <begin position="3"/>
        <end position="110"/>
    </location>
</feature>
<evidence type="ECO:0000256" key="4">
    <source>
        <dbReference type="HAMAP-Rule" id="MF_00944"/>
    </source>
</evidence>
<reference evidence="7 8" key="1">
    <citation type="journal article" date="2016" name="Nat. Commun.">
        <title>Thousands of microbial genomes shed light on interconnected biogeochemical processes in an aquifer system.</title>
        <authorList>
            <person name="Anantharaman K."/>
            <person name="Brown C.T."/>
            <person name="Hug L.A."/>
            <person name="Sharon I."/>
            <person name="Castelle C.J."/>
            <person name="Probst A.J."/>
            <person name="Thomas B.C."/>
            <person name="Singh A."/>
            <person name="Wilkins M.J."/>
            <person name="Karaoz U."/>
            <person name="Brodie E.L."/>
            <person name="Williams K.H."/>
            <person name="Hubbard S.S."/>
            <person name="Banfield J.F."/>
        </authorList>
    </citation>
    <scope>NUCLEOTIDE SEQUENCE [LARGE SCALE GENOMIC DNA]</scope>
</reference>
<dbReference type="GO" id="GO:0043023">
    <property type="term" value="F:ribosomal large subunit binding"/>
    <property type="evidence" value="ECO:0007669"/>
    <property type="project" value="UniProtKB-UniRule"/>
</dbReference>
<gene>
    <name evidence="4" type="primary">ychF</name>
    <name evidence="7" type="ORF">A2042_06660</name>
</gene>
<organism evidence="7 8">
    <name type="scientific">Candidatus Schekmanbacteria bacterium GWA2_38_11</name>
    <dbReference type="NCBI Taxonomy" id="1817876"/>
    <lineage>
        <taxon>Bacteria</taxon>
        <taxon>Candidatus Schekmaniibacteriota</taxon>
    </lineage>
</organism>
<keyword evidence="3 4" id="KW-0067">ATP-binding</keyword>
<dbReference type="Proteomes" id="UP000178526">
    <property type="component" value="Unassembled WGS sequence"/>
</dbReference>
<evidence type="ECO:0000256" key="2">
    <source>
        <dbReference type="ARBA" id="ARBA00022741"/>
    </source>
</evidence>
<accession>A0A1F7RAX5</accession>
<dbReference type="GO" id="GO:0046872">
    <property type="term" value="F:metal ion binding"/>
    <property type="evidence" value="ECO:0007669"/>
    <property type="project" value="UniProtKB-KW"/>
</dbReference>
<sequence length="366" mass="40582">MIIGIVGLPNCGKTTLFNALTRGNAEVASHAQIGTEPNVGAAIVPDPRIDRLSEIFNPKKTTYVSVQYIDLPGLPRGSVAEGAKVTEFLSRAREVDALVHVVRAFEDAAVPHPSGSVDTMRDLQDLEMELMLSDLGIIEKRLERIEADLKKGIERQKREIEKNIFARFKEALETEKPLRNLGVTPEEERLMRGYRFLTLQPMIVVLNISEDLIGSPDAQDLAARVNEKFHSNKTRIETVCAKVEMEIGELSGNDARLFMDDIGIKERAMDKLINTCYELLGLISFLTVGEDEVRAWTVSRGSSAARAGGAIHSDIERGFIKAEVVSYNDFIKAGSLAQARSKGTFRLEGKEYMVNDGDIVNFKFNV</sequence>
<comment type="caution">
    <text evidence="7">The sequence shown here is derived from an EMBL/GenBank/DDBJ whole genome shotgun (WGS) entry which is preliminary data.</text>
</comment>
<dbReference type="PIRSF" id="PIRSF006641">
    <property type="entry name" value="CHP00092"/>
    <property type="match status" value="1"/>
</dbReference>
<dbReference type="Gene3D" id="3.40.50.300">
    <property type="entry name" value="P-loop containing nucleotide triphosphate hydrolases"/>
    <property type="match status" value="1"/>
</dbReference>
<dbReference type="AlphaFoldDB" id="A0A1F7RAX5"/>
<keyword evidence="1" id="KW-0479">Metal-binding</keyword>
<dbReference type="Pfam" id="PF06071">
    <property type="entry name" value="YchF-GTPase_C"/>
    <property type="match status" value="1"/>
</dbReference>
<proteinExistence type="inferred from homology"/>
<dbReference type="SUPFAM" id="SSF52540">
    <property type="entry name" value="P-loop containing nucleoside triphosphate hydrolases"/>
    <property type="match status" value="1"/>
</dbReference>